<dbReference type="InterPro" id="IPR036397">
    <property type="entry name" value="RNaseH_sf"/>
</dbReference>
<organism evidence="5 6">
    <name type="scientific">Micrococcus lylae</name>
    <dbReference type="NCBI Taxonomy" id="1273"/>
    <lineage>
        <taxon>Bacteria</taxon>
        <taxon>Bacillati</taxon>
        <taxon>Actinomycetota</taxon>
        <taxon>Actinomycetes</taxon>
        <taxon>Micrococcales</taxon>
        <taxon>Micrococcaceae</taxon>
        <taxon>Micrococcus</taxon>
    </lineage>
</organism>
<evidence type="ECO:0000256" key="3">
    <source>
        <dbReference type="ARBA" id="ARBA00022839"/>
    </source>
</evidence>
<dbReference type="GO" id="GO:0005829">
    <property type="term" value="C:cytosol"/>
    <property type="evidence" value="ECO:0007669"/>
    <property type="project" value="TreeGrafter"/>
</dbReference>
<accession>A0A1R4IUD7</accession>
<feature type="domain" description="Exonuclease" evidence="4">
    <location>
        <begin position="24"/>
        <end position="199"/>
    </location>
</feature>
<evidence type="ECO:0000256" key="2">
    <source>
        <dbReference type="ARBA" id="ARBA00022801"/>
    </source>
</evidence>
<evidence type="ECO:0000313" key="5">
    <source>
        <dbReference type="EMBL" id="SJN23279.1"/>
    </source>
</evidence>
<keyword evidence="2" id="KW-0378">Hydrolase</keyword>
<dbReference type="GO" id="GO:0008408">
    <property type="term" value="F:3'-5' exonuclease activity"/>
    <property type="evidence" value="ECO:0007669"/>
    <property type="project" value="TreeGrafter"/>
</dbReference>
<evidence type="ECO:0000259" key="4">
    <source>
        <dbReference type="SMART" id="SM00479"/>
    </source>
</evidence>
<name>A0A1R4IUD7_9MICC</name>
<dbReference type="SUPFAM" id="SSF53098">
    <property type="entry name" value="Ribonuclease H-like"/>
    <property type="match status" value="1"/>
</dbReference>
<sequence>MSTGPSCRVRRRGSVEAVNWHEQIRAGFDLETTGRDPAKALIVTATIVMVDGAGLARSSAEWLLDPGVPIPDEAAEVHGVTTAKAQAEGMPAAQGVAEILETLRDLFRAGIPVIAFNGVYDFTVMDREARRHGLQPLEPTPVIDPFVLDRQMDRFRKGKRTLSVVSEHYGVTLENAHTSAADALAGVHVADALARKYDALRIDPADLHERQVTWKAEQAASFEEYLRRKDPQATVSRAWPVEPQA</sequence>
<protein>
    <recommendedName>
        <fullName evidence="4">Exonuclease domain-containing protein</fullName>
    </recommendedName>
</protein>
<keyword evidence="1" id="KW-0540">Nuclease</keyword>
<dbReference type="PANTHER" id="PTHR30231:SF4">
    <property type="entry name" value="PROTEIN NEN2"/>
    <property type="match status" value="1"/>
</dbReference>
<dbReference type="PANTHER" id="PTHR30231">
    <property type="entry name" value="DNA POLYMERASE III SUBUNIT EPSILON"/>
    <property type="match status" value="1"/>
</dbReference>
<reference evidence="5 6" key="1">
    <citation type="submission" date="2017-02" db="EMBL/GenBank/DDBJ databases">
        <authorList>
            <person name="Peterson S.W."/>
        </authorList>
    </citation>
    <scope>NUCLEOTIDE SEQUENCE [LARGE SCALE GENOMIC DNA]</scope>
    <source>
        <strain evidence="5 6">2B3F</strain>
    </source>
</reference>
<gene>
    <name evidence="5" type="ORF">FM125_04575</name>
</gene>
<dbReference type="Proteomes" id="UP000196230">
    <property type="component" value="Unassembled WGS sequence"/>
</dbReference>
<keyword evidence="3" id="KW-0269">Exonuclease</keyword>
<dbReference type="CDD" id="cd06127">
    <property type="entry name" value="DEDDh"/>
    <property type="match status" value="1"/>
</dbReference>
<dbReference type="EMBL" id="FUKP01000028">
    <property type="protein sequence ID" value="SJN23279.1"/>
    <property type="molecule type" value="Genomic_DNA"/>
</dbReference>
<dbReference type="GO" id="GO:0003676">
    <property type="term" value="F:nucleic acid binding"/>
    <property type="evidence" value="ECO:0007669"/>
    <property type="project" value="InterPro"/>
</dbReference>
<dbReference type="NCBIfam" id="NF005927">
    <property type="entry name" value="PRK07942.1"/>
    <property type="match status" value="1"/>
</dbReference>
<evidence type="ECO:0000256" key="1">
    <source>
        <dbReference type="ARBA" id="ARBA00022722"/>
    </source>
</evidence>
<dbReference type="InterPro" id="IPR012337">
    <property type="entry name" value="RNaseH-like_sf"/>
</dbReference>
<dbReference type="Pfam" id="PF00929">
    <property type="entry name" value="RNase_T"/>
    <property type="match status" value="1"/>
</dbReference>
<dbReference type="Gene3D" id="3.30.420.10">
    <property type="entry name" value="Ribonuclease H-like superfamily/Ribonuclease H"/>
    <property type="match status" value="1"/>
</dbReference>
<dbReference type="InterPro" id="IPR013520">
    <property type="entry name" value="Ribonucl_H"/>
</dbReference>
<evidence type="ECO:0000313" key="6">
    <source>
        <dbReference type="Proteomes" id="UP000196230"/>
    </source>
</evidence>
<proteinExistence type="predicted"/>
<dbReference type="SMART" id="SM00479">
    <property type="entry name" value="EXOIII"/>
    <property type="match status" value="1"/>
</dbReference>
<dbReference type="AlphaFoldDB" id="A0A1R4IUD7"/>